<feature type="transmembrane region" description="Helical" evidence="5">
    <location>
        <begin position="12"/>
        <end position="29"/>
    </location>
</feature>
<comment type="subcellular location">
    <subcellularLocation>
        <location evidence="1">Membrane</location>
        <topology evidence="1">Multi-pass membrane protein</topology>
    </subcellularLocation>
</comment>
<feature type="transmembrane region" description="Helical" evidence="5">
    <location>
        <begin position="49"/>
        <end position="70"/>
    </location>
</feature>
<feature type="transmembrane region" description="Helical" evidence="5">
    <location>
        <begin position="275"/>
        <end position="297"/>
    </location>
</feature>
<proteinExistence type="predicted"/>
<dbReference type="Proteomes" id="UP001163846">
    <property type="component" value="Unassembled WGS sequence"/>
</dbReference>
<gene>
    <name evidence="7" type="ORF">F5878DRAFT_653484</name>
</gene>
<evidence type="ECO:0000256" key="2">
    <source>
        <dbReference type="ARBA" id="ARBA00022692"/>
    </source>
</evidence>
<keyword evidence="8" id="KW-1185">Reference proteome</keyword>
<evidence type="ECO:0000256" key="4">
    <source>
        <dbReference type="ARBA" id="ARBA00023136"/>
    </source>
</evidence>
<dbReference type="InterPro" id="IPR004841">
    <property type="entry name" value="AA-permease/SLC12A_dom"/>
</dbReference>
<sequence>MTSTSILVSGDVLSIAELSALVPLTGSYIRHAEYFFDPALTFALGWNDVFWTTIMGFLIIGVNIFFVRVYGELGFSFSMLNIMLIIELIITGLCIDLGGVSGQSLPGFQYWRNPGPFVQYLDIEIEGPLGQFLGLWTTLSNATYAYADIESIAATAAKTESPRRNILKAEKLIAANLAGIKVVPHIINAVVLASARKLFDAGDLQDVSWESHAPNVSVAFGYMTLESSALTVFGWFQDLVSAAALVTWMIICLVSANDRVSSELLWAAPFQPYTAWMGLLGFGLFLLTGGFAVFIHGEWDTELFFSAYFNIPLIFALYFGFTKKTKFDRFLIRHYIEIANENPELEEIPPKGWKKLNILWL</sequence>
<evidence type="ECO:0000259" key="6">
    <source>
        <dbReference type="Pfam" id="PF00324"/>
    </source>
</evidence>
<name>A0AA38UAF7_9AGAR</name>
<evidence type="ECO:0000256" key="1">
    <source>
        <dbReference type="ARBA" id="ARBA00004141"/>
    </source>
</evidence>
<dbReference type="PIRSF" id="PIRSF006060">
    <property type="entry name" value="AA_transporter"/>
    <property type="match status" value="1"/>
</dbReference>
<feature type="transmembrane region" description="Helical" evidence="5">
    <location>
        <begin position="232"/>
        <end position="254"/>
    </location>
</feature>
<accession>A0AA38UAF7</accession>
<dbReference type="GO" id="GO:0015171">
    <property type="term" value="F:amino acid transmembrane transporter activity"/>
    <property type="evidence" value="ECO:0007669"/>
    <property type="project" value="TreeGrafter"/>
</dbReference>
<evidence type="ECO:0000313" key="8">
    <source>
        <dbReference type="Proteomes" id="UP001163846"/>
    </source>
</evidence>
<reference evidence="7" key="1">
    <citation type="submission" date="2022-08" db="EMBL/GenBank/DDBJ databases">
        <authorList>
            <consortium name="DOE Joint Genome Institute"/>
            <person name="Min B."/>
            <person name="Riley R."/>
            <person name="Sierra-Patev S."/>
            <person name="Naranjo-Ortiz M."/>
            <person name="Looney B."/>
            <person name="Konkel Z."/>
            <person name="Slot J.C."/>
            <person name="Sakamoto Y."/>
            <person name="Steenwyk J.L."/>
            <person name="Rokas A."/>
            <person name="Carro J."/>
            <person name="Camarero S."/>
            <person name="Ferreira P."/>
            <person name="Molpeceres G."/>
            <person name="Ruiz-Duenas F.J."/>
            <person name="Serrano A."/>
            <person name="Henrissat B."/>
            <person name="Drula E."/>
            <person name="Hughes K.W."/>
            <person name="Mata J.L."/>
            <person name="Ishikawa N.K."/>
            <person name="Vargas-Isla R."/>
            <person name="Ushijima S."/>
            <person name="Smith C.A."/>
            <person name="Ahrendt S."/>
            <person name="Andreopoulos W."/>
            <person name="He G."/>
            <person name="Labutti K."/>
            <person name="Lipzen A."/>
            <person name="Ng V."/>
            <person name="Sandor L."/>
            <person name="Barry K."/>
            <person name="Martinez A.T."/>
            <person name="Xiao Y."/>
            <person name="Gibbons J.G."/>
            <person name="Terashima K."/>
            <person name="Hibbett D.S."/>
            <person name="Grigoriev I.V."/>
        </authorList>
    </citation>
    <scope>NUCLEOTIDE SEQUENCE</scope>
    <source>
        <strain evidence="7">TFB9207</strain>
    </source>
</reference>
<dbReference type="Pfam" id="PF00324">
    <property type="entry name" value="AA_permease"/>
    <property type="match status" value="2"/>
</dbReference>
<evidence type="ECO:0000313" key="7">
    <source>
        <dbReference type="EMBL" id="KAJ3835589.1"/>
    </source>
</evidence>
<dbReference type="GO" id="GO:0016020">
    <property type="term" value="C:membrane"/>
    <property type="evidence" value="ECO:0007669"/>
    <property type="project" value="UniProtKB-SubCell"/>
</dbReference>
<feature type="domain" description="Amino acid permease/ SLC12A" evidence="6">
    <location>
        <begin position="218"/>
        <end position="327"/>
    </location>
</feature>
<dbReference type="EMBL" id="MU806397">
    <property type="protein sequence ID" value="KAJ3835589.1"/>
    <property type="molecule type" value="Genomic_DNA"/>
</dbReference>
<evidence type="ECO:0000256" key="5">
    <source>
        <dbReference type="SAM" id="Phobius"/>
    </source>
</evidence>
<keyword evidence="2 5" id="KW-0812">Transmembrane</keyword>
<dbReference type="Gene3D" id="1.20.1740.10">
    <property type="entry name" value="Amino acid/polyamine transporter I"/>
    <property type="match status" value="1"/>
</dbReference>
<keyword evidence="4 5" id="KW-0472">Membrane</keyword>
<dbReference type="InterPro" id="IPR050524">
    <property type="entry name" value="APC_YAT"/>
</dbReference>
<dbReference type="AlphaFoldDB" id="A0AA38UAF7"/>
<feature type="transmembrane region" description="Helical" evidence="5">
    <location>
        <begin position="303"/>
        <end position="321"/>
    </location>
</feature>
<dbReference type="PANTHER" id="PTHR43341:SF18">
    <property type="entry name" value="AMINO ACID PERMEASE_ SLC12A DOMAIN-CONTAINING PROTEIN"/>
    <property type="match status" value="1"/>
</dbReference>
<feature type="transmembrane region" description="Helical" evidence="5">
    <location>
        <begin position="82"/>
        <end position="102"/>
    </location>
</feature>
<comment type="caution">
    <text evidence="7">The sequence shown here is derived from an EMBL/GenBank/DDBJ whole genome shotgun (WGS) entry which is preliminary data.</text>
</comment>
<feature type="domain" description="Amino acid permease/ SLC12A" evidence="6">
    <location>
        <begin position="51"/>
        <end position="171"/>
    </location>
</feature>
<protein>
    <recommendedName>
        <fullName evidence="6">Amino acid permease/ SLC12A domain-containing protein</fullName>
    </recommendedName>
</protein>
<evidence type="ECO:0000256" key="3">
    <source>
        <dbReference type="ARBA" id="ARBA00022989"/>
    </source>
</evidence>
<keyword evidence="3 5" id="KW-1133">Transmembrane helix</keyword>
<dbReference type="PANTHER" id="PTHR43341">
    <property type="entry name" value="AMINO ACID PERMEASE"/>
    <property type="match status" value="1"/>
</dbReference>
<organism evidence="7 8">
    <name type="scientific">Lentinula raphanica</name>
    <dbReference type="NCBI Taxonomy" id="153919"/>
    <lineage>
        <taxon>Eukaryota</taxon>
        <taxon>Fungi</taxon>
        <taxon>Dikarya</taxon>
        <taxon>Basidiomycota</taxon>
        <taxon>Agaricomycotina</taxon>
        <taxon>Agaricomycetes</taxon>
        <taxon>Agaricomycetidae</taxon>
        <taxon>Agaricales</taxon>
        <taxon>Marasmiineae</taxon>
        <taxon>Omphalotaceae</taxon>
        <taxon>Lentinula</taxon>
    </lineage>
</organism>